<feature type="region of interest" description="Disordered" evidence="1">
    <location>
        <begin position="1"/>
        <end position="75"/>
    </location>
</feature>
<sequence length="199" mass="22534">MSEIDPTDFEDVQDPFDRRSKSALSFLPSEQTSTTPPTRPGATKCIRSDSPHLRQSGEPDDDMGAPGDNIKDPDAWKTCEDLVNRLMNLPNAMKNPKGTGGEIMQDRVMIKLDWVKKVTEKHFIFNPAMSRSVLHNDSKLRTHGKLYRLPNQYHEWLCGSEVTGDITVTQNALWMARRDFKKVGSTCLAFIYYADALND</sequence>
<name>A0A8K0QXU0_9PLEO</name>
<organism evidence="2 3">
    <name type="scientific">Paraphoma chrysanthemicola</name>
    <dbReference type="NCBI Taxonomy" id="798071"/>
    <lineage>
        <taxon>Eukaryota</taxon>
        <taxon>Fungi</taxon>
        <taxon>Dikarya</taxon>
        <taxon>Ascomycota</taxon>
        <taxon>Pezizomycotina</taxon>
        <taxon>Dothideomycetes</taxon>
        <taxon>Pleosporomycetidae</taxon>
        <taxon>Pleosporales</taxon>
        <taxon>Pleosporineae</taxon>
        <taxon>Phaeosphaeriaceae</taxon>
        <taxon>Paraphoma</taxon>
    </lineage>
</organism>
<comment type="caution">
    <text evidence="2">The sequence shown here is derived from an EMBL/GenBank/DDBJ whole genome shotgun (WGS) entry which is preliminary data.</text>
</comment>
<dbReference type="AlphaFoldDB" id="A0A8K0QXU0"/>
<feature type="compositionally biased region" description="Acidic residues" evidence="1">
    <location>
        <begin position="1"/>
        <end position="14"/>
    </location>
</feature>
<dbReference type="OrthoDB" id="3787262at2759"/>
<dbReference type="Proteomes" id="UP000813461">
    <property type="component" value="Unassembled WGS sequence"/>
</dbReference>
<accession>A0A8K0QXU0</accession>
<dbReference type="EMBL" id="JAGMVJ010000018">
    <property type="protein sequence ID" value="KAH7077400.1"/>
    <property type="molecule type" value="Genomic_DNA"/>
</dbReference>
<feature type="compositionally biased region" description="Basic and acidic residues" evidence="1">
    <location>
        <begin position="46"/>
        <end position="57"/>
    </location>
</feature>
<keyword evidence="3" id="KW-1185">Reference proteome</keyword>
<protein>
    <submittedName>
        <fullName evidence="2">Uncharacterized protein</fullName>
    </submittedName>
</protein>
<evidence type="ECO:0000313" key="3">
    <source>
        <dbReference type="Proteomes" id="UP000813461"/>
    </source>
</evidence>
<evidence type="ECO:0000313" key="2">
    <source>
        <dbReference type="EMBL" id="KAH7077400.1"/>
    </source>
</evidence>
<proteinExistence type="predicted"/>
<gene>
    <name evidence="2" type="ORF">FB567DRAFT_596568</name>
</gene>
<reference evidence="2" key="1">
    <citation type="journal article" date="2021" name="Nat. Commun.">
        <title>Genetic determinants of endophytism in the Arabidopsis root mycobiome.</title>
        <authorList>
            <person name="Mesny F."/>
            <person name="Miyauchi S."/>
            <person name="Thiergart T."/>
            <person name="Pickel B."/>
            <person name="Atanasova L."/>
            <person name="Karlsson M."/>
            <person name="Huettel B."/>
            <person name="Barry K.W."/>
            <person name="Haridas S."/>
            <person name="Chen C."/>
            <person name="Bauer D."/>
            <person name="Andreopoulos W."/>
            <person name="Pangilinan J."/>
            <person name="LaButti K."/>
            <person name="Riley R."/>
            <person name="Lipzen A."/>
            <person name="Clum A."/>
            <person name="Drula E."/>
            <person name="Henrissat B."/>
            <person name="Kohler A."/>
            <person name="Grigoriev I.V."/>
            <person name="Martin F.M."/>
            <person name="Hacquard S."/>
        </authorList>
    </citation>
    <scope>NUCLEOTIDE SEQUENCE</scope>
    <source>
        <strain evidence="2">MPI-SDFR-AT-0120</strain>
    </source>
</reference>
<evidence type="ECO:0000256" key="1">
    <source>
        <dbReference type="SAM" id="MobiDB-lite"/>
    </source>
</evidence>